<sequence>MESAIGPLVTADAGLAEDLAAVWLTLRLASVVTLVLLLIATPLAWWLARTRSRLKPAIGAVVALPIVLPPSVLGFYLLLTLGPTGPVGRLFAALGVAPLPFTFGGLVLASVLYSLPFTVQPLQNAFEAIGERTLEAAATLGASGWDRFWSVAMPLARPGFVSAAMLSFAHTVGEFGVVLMIGGNIPGKTRVVSVQLYDHVEALEYGRAHWLAGGMLAFSFTVLLVLYTFYPLAARRQGR</sequence>
<dbReference type="Gene3D" id="1.10.3720.10">
    <property type="entry name" value="MetI-like"/>
    <property type="match status" value="1"/>
</dbReference>
<dbReference type="PANTHER" id="PTHR30183:SF8">
    <property type="entry name" value="MOLYBDENUM TRANSPORT SYSTEM PERMEASE"/>
    <property type="match status" value="1"/>
</dbReference>
<evidence type="ECO:0000256" key="5">
    <source>
        <dbReference type="ARBA" id="ARBA00022475"/>
    </source>
</evidence>
<evidence type="ECO:0000256" key="7">
    <source>
        <dbReference type="ARBA" id="ARBA00022692"/>
    </source>
</evidence>
<evidence type="ECO:0000256" key="3">
    <source>
        <dbReference type="ARBA" id="ARBA00007069"/>
    </source>
</evidence>
<evidence type="ECO:0000256" key="1">
    <source>
        <dbReference type="ARBA" id="ARBA00002949"/>
    </source>
</evidence>
<dbReference type="Pfam" id="PF00528">
    <property type="entry name" value="BPD_transp_1"/>
    <property type="match status" value="1"/>
</dbReference>
<evidence type="ECO:0000256" key="9">
    <source>
        <dbReference type="ARBA" id="ARBA00023136"/>
    </source>
</evidence>
<organism evidence="13 14">
    <name type="scientific">Massilia aerilata</name>
    <dbReference type="NCBI Taxonomy" id="453817"/>
    <lineage>
        <taxon>Bacteria</taxon>
        <taxon>Pseudomonadati</taxon>
        <taxon>Pseudomonadota</taxon>
        <taxon>Betaproteobacteria</taxon>
        <taxon>Burkholderiales</taxon>
        <taxon>Oxalobacteraceae</taxon>
        <taxon>Telluria group</taxon>
        <taxon>Massilia</taxon>
    </lineage>
</organism>
<evidence type="ECO:0000256" key="10">
    <source>
        <dbReference type="RuleBase" id="RU363032"/>
    </source>
</evidence>
<gene>
    <name evidence="13" type="primary">modB</name>
    <name evidence="13" type="ORF">ACFPO9_11900</name>
</gene>
<evidence type="ECO:0000313" key="14">
    <source>
        <dbReference type="Proteomes" id="UP001596086"/>
    </source>
</evidence>
<comment type="function">
    <text evidence="1 11">Part of the binding-protein-dependent transport system for molybdenum; probably responsible for the translocation of the substrate across the membrane.</text>
</comment>
<feature type="transmembrane region" description="Helical" evidence="10">
    <location>
        <begin position="57"/>
        <end position="78"/>
    </location>
</feature>
<dbReference type="InterPro" id="IPR000515">
    <property type="entry name" value="MetI-like"/>
</dbReference>
<proteinExistence type="inferred from homology"/>
<feature type="transmembrane region" description="Helical" evidence="10">
    <location>
        <begin position="160"/>
        <end position="181"/>
    </location>
</feature>
<accession>A0ABW0S142</accession>
<dbReference type="EMBL" id="JBHSMZ010000006">
    <property type="protein sequence ID" value="MFC5549218.1"/>
    <property type="molecule type" value="Genomic_DNA"/>
</dbReference>
<evidence type="ECO:0000259" key="12">
    <source>
        <dbReference type="PROSITE" id="PS50928"/>
    </source>
</evidence>
<evidence type="ECO:0000256" key="8">
    <source>
        <dbReference type="ARBA" id="ARBA00022989"/>
    </source>
</evidence>
<feature type="transmembrane region" description="Helical" evidence="10">
    <location>
        <begin position="210"/>
        <end position="230"/>
    </location>
</feature>
<name>A0ABW0S142_9BURK</name>
<feature type="domain" description="ABC transmembrane type-1" evidence="12">
    <location>
        <begin position="22"/>
        <end position="233"/>
    </location>
</feature>
<reference evidence="14" key="1">
    <citation type="journal article" date="2019" name="Int. J. Syst. Evol. Microbiol.">
        <title>The Global Catalogue of Microorganisms (GCM) 10K type strain sequencing project: providing services to taxonomists for standard genome sequencing and annotation.</title>
        <authorList>
            <consortium name="The Broad Institute Genomics Platform"/>
            <consortium name="The Broad Institute Genome Sequencing Center for Infectious Disease"/>
            <person name="Wu L."/>
            <person name="Ma J."/>
        </authorList>
    </citation>
    <scope>NUCLEOTIDE SEQUENCE [LARGE SCALE GENOMIC DNA]</scope>
    <source>
        <strain evidence="14">CGMCC 4.5798</strain>
    </source>
</reference>
<keyword evidence="6 11" id="KW-0500">Molybdenum</keyword>
<evidence type="ECO:0000256" key="4">
    <source>
        <dbReference type="ARBA" id="ARBA00022448"/>
    </source>
</evidence>
<comment type="caution">
    <text evidence="13">The sequence shown here is derived from an EMBL/GenBank/DDBJ whole genome shotgun (WGS) entry which is preliminary data.</text>
</comment>
<dbReference type="PROSITE" id="PS50928">
    <property type="entry name" value="ABC_TM1"/>
    <property type="match status" value="1"/>
</dbReference>
<keyword evidence="9 10" id="KW-0472">Membrane</keyword>
<evidence type="ECO:0000256" key="6">
    <source>
        <dbReference type="ARBA" id="ARBA00022505"/>
    </source>
</evidence>
<evidence type="ECO:0000256" key="11">
    <source>
        <dbReference type="RuleBase" id="RU365097"/>
    </source>
</evidence>
<keyword evidence="8 10" id="KW-1133">Transmembrane helix</keyword>
<evidence type="ECO:0000256" key="2">
    <source>
        <dbReference type="ARBA" id="ARBA00004651"/>
    </source>
</evidence>
<comment type="subcellular location">
    <subcellularLocation>
        <location evidence="11">Cell inner membrane</location>
        <topology evidence="11">Multi-pass membrane protein</topology>
    </subcellularLocation>
    <subcellularLocation>
        <location evidence="2 10">Cell membrane</location>
        <topology evidence="2 10">Multi-pass membrane protein</topology>
    </subcellularLocation>
</comment>
<dbReference type="PANTHER" id="PTHR30183">
    <property type="entry name" value="MOLYBDENUM TRANSPORT SYSTEM PERMEASE PROTEIN MODB"/>
    <property type="match status" value="1"/>
</dbReference>
<evidence type="ECO:0000313" key="13">
    <source>
        <dbReference type="EMBL" id="MFC5549218.1"/>
    </source>
</evidence>
<dbReference type="InterPro" id="IPR011867">
    <property type="entry name" value="ModB_ABC"/>
</dbReference>
<keyword evidence="4 10" id="KW-0813">Transport</keyword>
<dbReference type="InterPro" id="IPR035906">
    <property type="entry name" value="MetI-like_sf"/>
</dbReference>
<dbReference type="RefSeq" id="WP_379770917.1">
    <property type="nucleotide sequence ID" value="NZ_JBHSMZ010000006.1"/>
</dbReference>
<dbReference type="NCBIfam" id="TIGR02141">
    <property type="entry name" value="modB_ABC"/>
    <property type="match status" value="1"/>
</dbReference>
<dbReference type="SUPFAM" id="SSF161098">
    <property type="entry name" value="MetI-like"/>
    <property type="match status" value="1"/>
</dbReference>
<keyword evidence="11" id="KW-0997">Cell inner membrane</keyword>
<feature type="transmembrane region" description="Helical" evidence="10">
    <location>
        <begin position="90"/>
        <end position="113"/>
    </location>
</feature>
<keyword evidence="7 10" id="KW-0812">Transmembrane</keyword>
<keyword evidence="5" id="KW-1003">Cell membrane</keyword>
<protein>
    <recommendedName>
        <fullName evidence="11">Molybdenum transport system permease</fullName>
    </recommendedName>
</protein>
<keyword evidence="14" id="KW-1185">Reference proteome</keyword>
<dbReference type="Proteomes" id="UP001596086">
    <property type="component" value="Unassembled WGS sequence"/>
</dbReference>
<comment type="similarity">
    <text evidence="3 11">Belongs to the binding-protein-dependent transport system permease family. CysTW subfamily.</text>
</comment>
<feature type="transmembrane region" description="Helical" evidence="10">
    <location>
        <begin position="20"/>
        <end position="45"/>
    </location>
</feature>
<dbReference type="CDD" id="cd06261">
    <property type="entry name" value="TM_PBP2"/>
    <property type="match status" value="1"/>
</dbReference>